<dbReference type="EMBL" id="SFAV01000189">
    <property type="protein sequence ID" value="TRU86513.1"/>
    <property type="molecule type" value="Genomic_DNA"/>
</dbReference>
<evidence type="ECO:0000313" key="1">
    <source>
        <dbReference type="EMBL" id="TRU86513.1"/>
    </source>
</evidence>
<evidence type="ECO:0000313" key="2">
    <source>
        <dbReference type="Proteomes" id="UP000319191"/>
    </source>
</evidence>
<comment type="caution">
    <text evidence="1">The sequence shown here is derived from an EMBL/GenBank/DDBJ whole genome shotgun (WGS) entry which is preliminary data.</text>
</comment>
<dbReference type="InterPro" id="IPR013320">
    <property type="entry name" value="ConA-like_dom_sf"/>
</dbReference>
<organism evidence="1 2">
    <name type="scientific">Microcystis novacekii Mn_MB_F_20050700_S1D</name>
    <dbReference type="NCBI Taxonomy" id="2486266"/>
    <lineage>
        <taxon>Bacteria</taxon>
        <taxon>Bacillati</taxon>
        <taxon>Cyanobacteriota</taxon>
        <taxon>Cyanophyceae</taxon>
        <taxon>Oscillatoriophycideae</taxon>
        <taxon>Chroococcales</taxon>
        <taxon>Microcystaceae</taxon>
        <taxon>Microcystis</taxon>
    </lineage>
</organism>
<accession>A0A552ISW3</accession>
<gene>
    <name evidence="1" type="ORF">EWV54_14185</name>
</gene>
<protein>
    <submittedName>
        <fullName evidence="1">Uncharacterized protein</fullName>
    </submittedName>
</protein>
<sequence>MTTLLVPMYLDALYLPSRTNVLEEMTDYTKLPYYKGSTLMKPGNAYISETVLSPPFQQSQLTLEAGIHLHWSLPDALTNGIAREGQSGITFPLVPNRWLIIRRRGNLAEKKWVVESDYLYPEGATPKDTINILYYPATNEYQPYRFLGRKLELGQWRSRTTDAQYIKELSAIGPFARVDSLDNEKVAFAGFYPNCRSVFGFHDGEITTTPANNLRYDVIGWYSDSNKDYLEKFIQEQSQETNPQGLLDILQSKAGWTVEIGNNQSFPRRVLCHASLKFTPNASLTKPETKKYQGKIAVGNTQEEAIAAYLARQLDSKIENRKILEEQLEALQMSGRLMQQNLDFGPKFQDALHEDSFTSRSREVLWQVVPEGNAKVSASGNAQPANAVQGEANIQVTLSASIGDKLSEVNQSQREYDQKLAKIGSIREQVYADWYKYMLASYVTRTGLLDRSKIDTLLALQGLTSNQLSAIKRASDMDLIKSFIDGKPENNQYGLKALENEIKSTGVLTLGRNKEGEVTSASAPASFQNYSFDSNSSAARLAKSIEELIAELKRFNKESRLIAPKKSVKGDSTLEDDDIATKCLSFNGNQDYEISDLGNIQAISMWVNIPTGAQGSLLDVKGSGLANLHVNSSSGIGSNWQKIYINGQQVNGQVSWTAIPKNGWVFLYLEAKNAFNGITYLMSNSSHTNRLQGRIASVSFYKKPLSPAQIDQNCRDKIGLLRPSYSIKIVPGPRYWQPSDPVLLMTGEVVKPTRNRDDERSREDGFLQCQLLTKTIDLQTLPESGTLNVFDELLNQFVSKPTEKIGFREWKDQPWNPFLLEWQVQLKALNHTRESTKYDQSTNYPPDIIKNNYQLRVNGIDITPTSASGFADYPSIYSGASFLSPSASMLLKNNLIDYLKRYLLPDYYQEKNISLDNQTEDFLVKNFEAVKAWYYQKNPTANAPIYTALRAYEQLQSLNGCLAQSLGGFSDALLTYNRTFQLDVNDNLLPSSGPSVNFLGDVKNALGRSAHLVPDSILRSPLLRFAFSPIRVGGLKISSLRLVDTFGRVNMLLDSDNRPEIVTSQPLTLPSNLANVLSTHPIYLAPRLAQPARLNFRWLSATQKPGTRSARKQEEEMSGVPSTNPICGWILPNNLDNSLTIYDDQGDALVMIDRTAKLRSIPGRDYSPQEIQQMIEKTNPYLKQMVSYLIAQGAQFFTDFLTTVNKSLETIDPEGFAQNKAISLLVARPLALVRSRINLDVQGIPAVSQNRTSFSEDIFGNKVRTTDAFEKVKFPIRIGEYQQFNDGVVGYWIEKKDSTYTDGIFYAPQSCYVPHPQIKTLFNNATDTTPNNPLNLEQTLEENTAQTLVMLIDPRGKVNATCGILPAKTISIPPEQYVPALQAIEITFLAAPLLSDLEPINDLDQIKLSLAEVPGYEWSWLGKNGVIWSNRPLVPFDSESVFSSPQKIYDGWLKLSTREETNE</sequence>
<name>A0A552ISW3_9CHRO</name>
<proteinExistence type="predicted"/>
<reference evidence="1 2" key="1">
    <citation type="submission" date="2019-01" db="EMBL/GenBank/DDBJ databases">
        <title>Coherence of Microcystis species and biogeography revealed through population genomics.</title>
        <authorList>
            <person name="Perez-Carrascal O.M."/>
            <person name="Terrat Y."/>
            <person name="Giani A."/>
            <person name="Fortin N."/>
            <person name="Tromas N."/>
            <person name="Shapiro B.J."/>
        </authorList>
    </citation>
    <scope>NUCLEOTIDE SEQUENCE [LARGE SCALE GENOMIC DNA]</scope>
    <source>
        <strain evidence="1">Mn_MB_F_20050700_S1D</strain>
    </source>
</reference>
<dbReference type="SUPFAM" id="SSF49899">
    <property type="entry name" value="Concanavalin A-like lectins/glucanases"/>
    <property type="match status" value="1"/>
</dbReference>
<dbReference type="Gene3D" id="2.60.120.200">
    <property type="match status" value="1"/>
</dbReference>
<dbReference type="Proteomes" id="UP000319191">
    <property type="component" value="Unassembled WGS sequence"/>
</dbReference>